<dbReference type="RefSeq" id="WP_091523435.1">
    <property type="nucleotide sequence ID" value="NZ_FORF01000016.1"/>
</dbReference>
<feature type="signal peptide" evidence="2">
    <location>
        <begin position="1"/>
        <end position="23"/>
    </location>
</feature>
<evidence type="ECO:0000313" key="3">
    <source>
        <dbReference type="EMBL" id="SFJ36755.1"/>
    </source>
</evidence>
<dbReference type="EMBL" id="FORF01000016">
    <property type="protein sequence ID" value="SFJ36755.1"/>
    <property type="molecule type" value="Genomic_DNA"/>
</dbReference>
<evidence type="ECO:0000256" key="1">
    <source>
        <dbReference type="SAM" id="MobiDB-lite"/>
    </source>
</evidence>
<dbReference type="AlphaFoldDB" id="A0A1I3QS88"/>
<accession>A0A1I3QS88</accession>
<name>A0A1I3QS88_9HYPH</name>
<keyword evidence="4" id="KW-1185">Reference proteome</keyword>
<evidence type="ECO:0000256" key="2">
    <source>
        <dbReference type="SAM" id="SignalP"/>
    </source>
</evidence>
<evidence type="ECO:0000313" key="4">
    <source>
        <dbReference type="Proteomes" id="UP000242763"/>
    </source>
</evidence>
<keyword evidence="2" id="KW-0732">Signal</keyword>
<protein>
    <submittedName>
        <fullName evidence="3">Uncharacterized protein</fullName>
    </submittedName>
</protein>
<organism evidence="3 4">
    <name type="scientific">Aquamicrobium aerolatum DSM 21857</name>
    <dbReference type="NCBI Taxonomy" id="1121003"/>
    <lineage>
        <taxon>Bacteria</taxon>
        <taxon>Pseudomonadati</taxon>
        <taxon>Pseudomonadota</taxon>
        <taxon>Alphaproteobacteria</taxon>
        <taxon>Hyphomicrobiales</taxon>
        <taxon>Phyllobacteriaceae</taxon>
        <taxon>Aerobium</taxon>
    </lineage>
</organism>
<feature type="compositionally biased region" description="Polar residues" evidence="1">
    <location>
        <begin position="107"/>
        <end position="122"/>
    </location>
</feature>
<feature type="region of interest" description="Disordered" evidence="1">
    <location>
        <begin position="102"/>
        <end position="122"/>
    </location>
</feature>
<sequence length="122" mass="12035">MKKFAAFASLAAVLSFAALPAEAGGWGRSGASQQSSGGLVNISPSVQTGNLNLLSGIGVLNNSSILSGNVLSGIVKGNNNNVGNGNVNGQQNAVGNGIVGGGSFGNSQSNAWNSFNSAGKRR</sequence>
<gene>
    <name evidence="3" type="ORF">SAMN03080618_02766</name>
</gene>
<proteinExistence type="predicted"/>
<dbReference type="Proteomes" id="UP000242763">
    <property type="component" value="Unassembled WGS sequence"/>
</dbReference>
<feature type="chain" id="PRO_5017441632" evidence="2">
    <location>
        <begin position="24"/>
        <end position="122"/>
    </location>
</feature>
<dbReference type="OrthoDB" id="8087143at2"/>
<reference evidence="4" key="1">
    <citation type="submission" date="2016-10" db="EMBL/GenBank/DDBJ databases">
        <authorList>
            <person name="Varghese N."/>
            <person name="Submissions S."/>
        </authorList>
    </citation>
    <scope>NUCLEOTIDE SEQUENCE [LARGE SCALE GENOMIC DNA]</scope>
    <source>
        <strain evidence="4">DSM 21857</strain>
    </source>
</reference>
<dbReference type="STRING" id="1121003.SAMN03080618_02766"/>